<dbReference type="Proteomes" id="UP001223420">
    <property type="component" value="Unassembled WGS sequence"/>
</dbReference>
<dbReference type="InterPro" id="IPR032876">
    <property type="entry name" value="J_dom"/>
</dbReference>
<evidence type="ECO:0000313" key="3">
    <source>
        <dbReference type="EMBL" id="MDQ0543263.1"/>
    </source>
</evidence>
<evidence type="ECO:0008006" key="5">
    <source>
        <dbReference type="Google" id="ProtNLM"/>
    </source>
</evidence>
<evidence type="ECO:0000259" key="2">
    <source>
        <dbReference type="Pfam" id="PF23666"/>
    </source>
</evidence>
<dbReference type="EMBL" id="JAUSWL010000003">
    <property type="protein sequence ID" value="MDQ0543263.1"/>
    <property type="molecule type" value="Genomic_DNA"/>
</dbReference>
<comment type="caution">
    <text evidence="3">The sequence shown here is derived from an EMBL/GenBank/DDBJ whole genome shotgun (WGS) entry which is preliminary data.</text>
</comment>
<name>A0AAJ1TSR7_9HYPH</name>
<dbReference type="Pfam" id="PF13550">
    <property type="entry name" value="Phage-tail_3"/>
    <property type="match status" value="1"/>
</dbReference>
<sequence>MSLFGGKKRTVRPDYTGLQVQTSSSALPIPIVYGTNRIAPNVIWSDGFQTHAQRKKHAGGKGGGGRSVTGYTYSTWIMFGLAEGPIQGIGEVFNGQTVTPFPTNFLSLIAGATPQQPWAPAQARYPAAALPYNGTAYLASPYFDLGSSATISSIAFEVVGRLAGTAGPLGQDADPAAMVSDFLTNAQYGVGFPAAALSGAALFGASGDSSYQTYCAALGLGLSPALTDAETANAILSRWLKLTNSAAVWSGALLKIVPYGDQAVTGTTPSGATVTYVPTITPVYDLTDDDFLFADGEDPVRIARSDPYGLPNVQRVECSDRSHGYTSTTVEARDQGAIERYGLKVGGTITAREICALSIGRLVAQLALQRALYIRNTFTFRLSWEFCLLEPMDIVTLTDAGLGLARAPVRITAIEEDEDGLLTVTAEEFPRGTATAPAYPVVGATGTGIDRGKAPAAVNAPLIFEPPAALTAGVRQVWIAASGANADPFWGGANVWVSRDGATFVEVGTIADTARQGVLSADLPAPAGANPDRGNTLSVDLARSGGTLASGTEADARNAVTLALVGQELVSYATATLTGSHAYGLTYLERGLYGSPAGAHAAGVPFTRLDEAVFRYSVPEAYIGTQLTLKLQSFNIFGGAIQDLATCAAYTVTPIGSGRFGPLAEALALGSSTDLGQASQAAAREDDFGLASDPYPNFLDLGLASA</sequence>
<accession>A0AAJ1TSR7</accession>
<dbReference type="RefSeq" id="WP_230366079.1">
    <property type="nucleotide sequence ID" value="NZ_JAJALK010000004.1"/>
</dbReference>
<dbReference type="AlphaFoldDB" id="A0AAJ1TSR7"/>
<evidence type="ECO:0000259" key="1">
    <source>
        <dbReference type="Pfam" id="PF13550"/>
    </source>
</evidence>
<evidence type="ECO:0000313" key="4">
    <source>
        <dbReference type="Proteomes" id="UP001223420"/>
    </source>
</evidence>
<feature type="domain" description="Rcc01698-like C-terminal" evidence="2">
    <location>
        <begin position="514"/>
        <end position="606"/>
    </location>
</feature>
<reference evidence="3" key="1">
    <citation type="submission" date="2023-07" db="EMBL/GenBank/DDBJ databases">
        <title>Genomic Encyclopedia of Type Strains, Phase IV (KMG-IV): sequencing the most valuable type-strain genomes for metagenomic binning, comparative biology and taxonomic classification.</title>
        <authorList>
            <person name="Goeker M."/>
        </authorList>
    </citation>
    <scope>NUCLEOTIDE SEQUENCE</scope>
    <source>
        <strain evidence="3">DSM 19569</strain>
    </source>
</reference>
<proteinExistence type="predicted"/>
<organism evidence="3 4">
    <name type="scientific">Methylobacterium brachiatum</name>
    <dbReference type="NCBI Taxonomy" id="269660"/>
    <lineage>
        <taxon>Bacteria</taxon>
        <taxon>Pseudomonadati</taxon>
        <taxon>Pseudomonadota</taxon>
        <taxon>Alphaproteobacteria</taxon>
        <taxon>Hyphomicrobiales</taxon>
        <taxon>Methylobacteriaceae</taxon>
        <taxon>Methylobacterium</taxon>
    </lineage>
</organism>
<gene>
    <name evidence="3" type="ORF">QO001_002189</name>
</gene>
<dbReference type="InterPro" id="IPR056490">
    <property type="entry name" value="Rcc01698_C"/>
</dbReference>
<feature type="domain" description="Tip attachment protein J" evidence="1">
    <location>
        <begin position="228"/>
        <end position="415"/>
    </location>
</feature>
<dbReference type="Pfam" id="PF23666">
    <property type="entry name" value="Rcc01698_C"/>
    <property type="match status" value="1"/>
</dbReference>
<protein>
    <recommendedName>
        <fullName evidence="5">Tip attachment protein J domain-containing protein</fullName>
    </recommendedName>
</protein>